<dbReference type="Proteomes" id="UP000190896">
    <property type="component" value="Unassembled WGS sequence"/>
</dbReference>
<evidence type="ECO:0000256" key="1">
    <source>
        <dbReference type="ARBA" id="ARBA00007151"/>
    </source>
</evidence>
<keyword evidence="6" id="KW-0820">tRNA-binding</keyword>
<evidence type="ECO:0000256" key="2">
    <source>
        <dbReference type="ARBA" id="ARBA00022730"/>
    </source>
</evidence>
<comment type="function">
    <text evidence="6">One of the primary rRNA binding proteins, it binds directly to 16S rRNA where it nucleates assembly of the head domain of the 30S subunit. Is located at the subunit interface close to the decoding center, probably blocks exit of the E-site tRNA.</text>
</comment>
<comment type="similarity">
    <text evidence="1 6 7">Belongs to the universal ribosomal protein uS7 family.</text>
</comment>
<keyword evidence="2 6" id="KW-0699">rRNA-binding</keyword>
<reference evidence="9 10" key="1">
    <citation type="submission" date="2016-11" db="EMBL/GenBank/DDBJ databases">
        <title>Mixed transmission modes and dynamic genome evolution in an obligate animal-bacterial symbiosis.</title>
        <authorList>
            <person name="Russell S.L."/>
            <person name="Corbett-Detig R.B."/>
            <person name="Cavanaugh C.M."/>
        </authorList>
    </citation>
    <scope>NUCLEOTIDE SEQUENCE [LARGE SCALE GENOMIC DNA]</scope>
    <source>
        <strain evidence="9">Se-Cadez</strain>
    </source>
</reference>
<dbReference type="FunFam" id="1.10.455.10:FF:000001">
    <property type="entry name" value="30S ribosomal protein S7"/>
    <property type="match status" value="1"/>
</dbReference>
<comment type="caution">
    <text evidence="9">The sequence shown here is derived from an EMBL/GenBank/DDBJ whole genome shotgun (WGS) entry which is preliminary data.</text>
</comment>
<dbReference type="GO" id="GO:0006412">
    <property type="term" value="P:translation"/>
    <property type="evidence" value="ECO:0007669"/>
    <property type="project" value="UniProtKB-UniRule"/>
</dbReference>
<keyword evidence="4 6" id="KW-0689">Ribosomal protein</keyword>
<dbReference type="Pfam" id="PF00177">
    <property type="entry name" value="Ribosomal_S7"/>
    <property type="match status" value="1"/>
</dbReference>
<dbReference type="PANTHER" id="PTHR11205">
    <property type="entry name" value="RIBOSOMAL PROTEIN S7"/>
    <property type="match status" value="1"/>
</dbReference>
<name>A0A1T2KTG1_9GAMM</name>
<evidence type="ECO:0000313" key="10">
    <source>
        <dbReference type="Proteomes" id="UP000190896"/>
    </source>
</evidence>
<dbReference type="InterPro" id="IPR005717">
    <property type="entry name" value="Ribosomal_uS7_bac/org-type"/>
</dbReference>
<dbReference type="SUPFAM" id="SSF47973">
    <property type="entry name" value="Ribosomal protein S7"/>
    <property type="match status" value="1"/>
</dbReference>
<dbReference type="EMBL" id="MPRJ01000059">
    <property type="protein sequence ID" value="OOZ36020.1"/>
    <property type="molecule type" value="Genomic_DNA"/>
</dbReference>
<gene>
    <name evidence="6" type="primary">rpsG</name>
    <name evidence="9" type="ORF">BOW51_09180</name>
</gene>
<evidence type="ECO:0000256" key="4">
    <source>
        <dbReference type="ARBA" id="ARBA00022980"/>
    </source>
</evidence>
<evidence type="ECO:0000256" key="6">
    <source>
        <dbReference type="HAMAP-Rule" id="MF_00480"/>
    </source>
</evidence>
<evidence type="ECO:0000256" key="3">
    <source>
        <dbReference type="ARBA" id="ARBA00022884"/>
    </source>
</evidence>
<keyword evidence="10" id="KW-1185">Reference proteome</keyword>
<evidence type="ECO:0000256" key="7">
    <source>
        <dbReference type="RuleBase" id="RU003619"/>
    </source>
</evidence>
<dbReference type="Gene3D" id="1.10.455.10">
    <property type="entry name" value="Ribosomal protein S7 domain"/>
    <property type="match status" value="1"/>
</dbReference>
<dbReference type="CDD" id="cd14869">
    <property type="entry name" value="uS7_Bacteria"/>
    <property type="match status" value="1"/>
</dbReference>
<dbReference type="AlphaFoldDB" id="A0A1T2KTG1"/>
<dbReference type="InterPro" id="IPR023798">
    <property type="entry name" value="Ribosomal_uS7_dom"/>
</dbReference>
<dbReference type="NCBIfam" id="TIGR01029">
    <property type="entry name" value="rpsG_bact"/>
    <property type="match status" value="1"/>
</dbReference>
<protein>
    <recommendedName>
        <fullName evidence="6">Small ribosomal subunit protein uS7</fullName>
    </recommendedName>
</protein>
<dbReference type="PROSITE" id="PS00052">
    <property type="entry name" value="RIBOSOMAL_S7"/>
    <property type="match status" value="1"/>
</dbReference>
<dbReference type="InterPro" id="IPR000235">
    <property type="entry name" value="Ribosomal_uS7"/>
</dbReference>
<dbReference type="OrthoDB" id="9807653at2"/>
<dbReference type="STRING" id="1918948.BOW53_13745"/>
<keyword evidence="5 6" id="KW-0687">Ribonucleoprotein</keyword>
<dbReference type="InterPro" id="IPR036823">
    <property type="entry name" value="Ribosomal_uS7_dom_sf"/>
</dbReference>
<dbReference type="GO" id="GO:0003735">
    <property type="term" value="F:structural constituent of ribosome"/>
    <property type="evidence" value="ECO:0007669"/>
    <property type="project" value="InterPro"/>
</dbReference>
<dbReference type="InterPro" id="IPR020606">
    <property type="entry name" value="Ribosomal_uS7_CS"/>
</dbReference>
<dbReference type="RefSeq" id="WP_078487719.1">
    <property type="nucleotide sequence ID" value="NZ_MPRJ01000059.1"/>
</dbReference>
<accession>A0A1T2KTG1</accession>
<dbReference type="GO" id="GO:0000049">
    <property type="term" value="F:tRNA binding"/>
    <property type="evidence" value="ECO:0007669"/>
    <property type="project" value="UniProtKB-UniRule"/>
</dbReference>
<keyword evidence="3 6" id="KW-0694">RNA-binding</keyword>
<evidence type="ECO:0000256" key="5">
    <source>
        <dbReference type="ARBA" id="ARBA00023274"/>
    </source>
</evidence>
<dbReference type="PIRSF" id="PIRSF002122">
    <property type="entry name" value="RPS7p_RPS7a_RPS5e_RPS7o"/>
    <property type="match status" value="1"/>
</dbReference>
<dbReference type="GO" id="GO:0015935">
    <property type="term" value="C:small ribosomal subunit"/>
    <property type="evidence" value="ECO:0007669"/>
    <property type="project" value="InterPro"/>
</dbReference>
<comment type="subunit">
    <text evidence="6">Part of the 30S ribosomal subunit. Contacts proteins S9 and S11.</text>
</comment>
<feature type="domain" description="Small ribosomal subunit protein uS7" evidence="8">
    <location>
        <begin position="3"/>
        <end position="149"/>
    </location>
</feature>
<evidence type="ECO:0000259" key="8">
    <source>
        <dbReference type="Pfam" id="PF00177"/>
    </source>
</evidence>
<proteinExistence type="inferred from homology"/>
<dbReference type="GO" id="GO:0019843">
    <property type="term" value="F:rRNA binding"/>
    <property type="evidence" value="ECO:0007669"/>
    <property type="project" value="UniProtKB-UniRule"/>
</dbReference>
<evidence type="ECO:0000313" key="9">
    <source>
        <dbReference type="EMBL" id="OOZ36020.1"/>
    </source>
</evidence>
<sequence>MARRRVAAKRGILPDPKFGSELLTKFMNMVMVDGKKAVAEKILYGALDTLESRSGGDPMELLEKALENVRPLVEVKSRRVGGATYQVPVEVRATRRNTLAMRWLIEAARKRSEKSMAQRLAGELSDAAEQRGAAVKKREDTHRMAEANKAFSHYRW</sequence>
<organism evidence="9 10">
    <name type="scientific">Solemya velesiana gill symbiont</name>
    <dbReference type="NCBI Taxonomy" id="1918948"/>
    <lineage>
        <taxon>Bacteria</taxon>
        <taxon>Pseudomonadati</taxon>
        <taxon>Pseudomonadota</taxon>
        <taxon>Gammaproteobacteria</taxon>
        <taxon>sulfur-oxidizing symbionts</taxon>
    </lineage>
</organism>
<dbReference type="HAMAP" id="MF_00480_B">
    <property type="entry name" value="Ribosomal_uS7_B"/>
    <property type="match status" value="1"/>
</dbReference>